<dbReference type="Pfam" id="PF22769">
    <property type="entry name" value="DCD"/>
    <property type="match status" value="1"/>
</dbReference>
<comment type="caution">
    <text evidence="3">The sequence shown here is derived from an EMBL/GenBank/DDBJ whole genome shotgun (WGS) entry which is preliminary data.</text>
</comment>
<dbReference type="PANTHER" id="PTHR42680:SF3">
    <property type="entry name" value="DCTP DEAMINASE"/>
    <property type="match status" value="1"/>
</dbReference>
<keyword evidence="1" id="KW-0378">Hydrolase</keyword>
<dbReference type="GO" id="GO:0006229">
    <property type="term" value="P:dUTP biosynthetic process"/>
    <property type="evidence" value="ECO:0007669"/>
    <property type="project" value="InterPro"/>
</dbReference>
<dbReference type="EMBL" id="BART01010417">
    <property type="protein sequence ID" value="GAG88712.1"/>
    <property type="molecule type" value="Genomic_DNA"/>
</dbReference>
<gene>
    <name evidence="3" type="ORF">S01H4_22661</name>
</gene>
<evidence type="ECO:0000256" key="2">
    <source>
        <dbReference type="ARBA" id="ARBA00023080"/>
    </source>
</evidence>
<accession>X1C5W0</accession>
<dbReference type="SUPFAM" id="SSF51283">
    <property type="entry name" value="dUTPase-like"/>
    <property type="match status" value="1"/>
</dbReference>
<name>X1C5W0_9ZZZZ</name>
<proteinExistence type="predicted"/>
<keyword evidence="2" id="KW-0546">Nucleotide metabolism</keyword>
<evidence type="ECO:0000256" key="1">
    <source>
        <dbReference type="ARBA" id="ARBA00022801"/>
    </source>
</evidence>
<dbReference type="InterPro" id="IPR011962">
    <property type="entry name" value="dCTP_deaminase"/>
</dbReference>
<sequence>EQAVDVVKRINSLEERLSNYSHMGISTAGVIFFSSSVVIMEGIQGNVFRPNDTEKIIKNSEVVHTEGEPFLLSPNQFVLAQTSEKITISKNLAATLEGKSSVARLGIVVHAAGLVNPGTGLKSPTTLTLEISQQANSPVELVPGMPIIQIIFHQLSSEATIGYDEREKSKYVGLDEPKL</sequence>
<dbReference type="InterPro" id="IPR033704">
    <property type="entry name" value="dUTPase_trimeric"/>
</dbReference>
<dbReference type="CDD" id="cd07557">
    <property type="entry name" value="trimeric_dUTPase"/>
    <property type="match status" value="1"/>
</dbReference>
<dbReference type="GO" id="GO:0015949">
    <property type="term" value="P:nucleobase-containing small molecule interconversion"/>
    <property type="evidence" value="ECO:0007669"/>
    <property type="project" value="TreeGrafter"/>
</dbReference>
<evidence type="ECO:0000313" key="3">
    <source>
        <dbReference type="EMBL" id="GAG88712.1"/>
    </source>
</evidence>
<feature type="non-terminal residue" evidence="3">
    <location>
        <position position="1"/>
    </location>
</feature>
<dbReference type="Gene3D" id="2.70.40.10">
    <property type="match status" value="1"/>
</dbReference>
<protein>
    <recommendedName>
        <fullName evidence="4">dUTPase-like domain-containing protein</fullName>
    </recommendedName>
</protein>
<evidence type="ECO:0008006" key="4">
    <source>
        <dbReference type="Google" id="ProtNLM"/>
    </source>
</evidence>
<reference evidence="3" key="1">
    <citation type="journal article" date="2014" name="Front. Microbiol.">
        <title>High frequency of phylogenetically diverse reductive dehalogenase-homologous genes in deep subseafloor sedimentary metagenomes.</title>
        <authorList>
            <person name="Kawai M."/>
            <person name="Futagami T."/>
            <person name="Toyoda A."/>
            <person name="Takaki Y."/>
            <person name="Nishi S."/>
            <person name="Hori S."/>
            <person name="Arai W."/>
            <person name="Tsubouchi T."/>
            <person name="Morono Y."/>
            <person name="Uchiyama I."/>
            <person name="Ito T."/>
            <person name="Fujiyama A."/>
            <person name="Inagaki F."/>
            <person name="Takami H."/>
        </authorList>
    </citation>
    <scope>NUCLEOTIDE SEQUENCE</scope>
    <source>
        <strain evidence="3">Expedition CK06-06</strain>
    </source>
</reference>
<dbReference type="InterPro" id="IPR036157">
    <property type="entry name" value="dUTPase-like_sf"/>
</dbReference>
<dbReference type="GO" id="GO:0008829">
    <property type="term" value="F:dCTP deaminase activity"/>
    <property type="evidence" value="ECO:0007669"/>
    <property type="project" value="InterPro"/>
</dbReference>
<dbReference type="AlphaFoldDB" id="X1C5W0"/>
<organism evidence="3">
    <name type="scientific">marine sediment metagenome</name>
    <dbReference type="NCBI Taxonomy" id="412755"/>
    <lineage>
        <taxon>unclassified sequences</taxon>
        <taxon>metagenomes</taxon>
        <taxon>ecological metagenomes</taxon>
    </lineage>
</organism>
<dbReference type="NCBIfam" id="TIGR02274">
    <property type="entry name" value="dCTP_deam"/>
    <property type="match status" value="1"/>
</dbReference>
<dbReference type="PANTHER" id="PTHR42680">
    <property type="entry name" value="DCTP DEAMINASE"/>
    <property type="match status" value="1"/>
</dbReference>